<keyword evidence="2" id="KW-1133">Transmembrane helix</keyword>
<accession>A0A1I5D178</accession>
<dbReference type="RefSeq" id="WP_093411330.1">
    <property type="nucleotide sequence ID" value="NZ_FOVL01000027.1"/>
</dbReference>
<keyword evidence="1" id="KW-0175">Coiled coil</keyword>
<evidence type="ECO:0000313" key="4">
    <source>
        <dbReference type="Proteomes" id="UP000199153"/>
    </source>
</evidence>
<keyword evidence="2" id="KW-0472">Membrane</keyword>
<feature type="transmembrane region" description="Helical" evidence="2">
    <location>
        <begin position="83"/>
        <end position="103"/>
    </location>
</feature>
<organism evidence="3 4">
    <name type="scientific">Salegentibacter flavus</name>
    <dbReference type="NCBI Taxonomy" id="287099"/>
    <lineage>
        <taxon>Bacteria</taxon>
        <taxon>Pseudomonadati</taxon>
        <taxon>Bacteroidota</taxon>
        <taxon>Flavobacteriia</taxon>
        <taxon>Flavobacteriales</taxon>
        <taxon>Flavobacteriaceae</taxon>
        <taxon>Salegentibacter</taxon>
    </lineage>
</organism>
<dbReference type="Proteomes" id="UP000199153">
    <property type="component" value="Unassembled WGS sequence"/>
</dbReference>
<dbReference type="EMBL" id="FOVL01000027">
    <property type="protein sequence ID" value="SFN92985.1"/>
    <property type="molecule type" value="Genomic_DNA"/>
</dbReference>
<dbReference type="InterPro" id="IPR046617">
    <property type="entry name" value="DUF6730"/>
</dbReference>
<name>A0A1I5D178_9FLAO</name>
<proteinExistence type="predicted"/>
<evidence type="ECO:0000256" key="1">
    <source>
        <dbReference type="SAM" id="Coils"/>
    </source>
</evidence>
<evidence type="ECO:0000313" key="3">
    <source>
        <dbReference type="EMBL" id="SFN92985.1"/>
    </source>
</evidence>
<gene>
    <name evidence="3" type="ORF">SAMN05660413_03123</name>
</gene>
<feature type="coiled-coil region" evidence="1">
    <location>
        <begin position="8"/>
        <end position="35"/>
    </location>
</feature>
<keyword evidence="2" id="KW-0812">Transmembrane</keyword>
<reference evidence="3 4" key="1">
    <citation type="submission" date="2016-10" db="EMBL/GenBank/DDBJ databases">
        <authorList>
            <person name="de Groot N.N."/>
        </authorList>
    </citation>
    <scope>NUCLEOTIDE SEQUENCE [LARGE SCALE GENOMIC DNA]</scope>
    <source>
        <strain evidence="3 4">DSM 17794</strain>
    </source>
</reference>
<protein>
    <submittedName>
        <fullName evidence="3">Uncharacterized protein</fullName>
    </submittedName>
</protein>
<sequence>MKKLDEIMELMADEMADFKSALEGLENLSNKLRETSVPLSTEVLENHLNSFLKIQQQKENIRTGNLELIHSKLERAYILPKSLARLLLSVLLVLLISLSYLTYKVIESQNDNQKLYRQLSKEVPIHKGDNTLE</sequence>
<dbReference type="OrthoDB" id="1449890at2"/>
<evidence type="ECO:0000256" key="2">
    <source>
        <dbReference type="SAM" id="Phobius"/>
    </source>
</evidence>
<dbReference type="AlphaFoldDB" id="A0A1I5D178"/>
<dbReference type="Pfam" id="PF20503">
    <property type="entry name" value="DUF6730"/>
    <property type="match status" value="1"/>
</dbReference>
<keyword evidence="4" id="KW-1185">Reference proteome</keyword>